<comment type="caution">
    <text evidence="1">The sequence shown here is derived from an EMBL/GenBank/DDBJ whole genome shotgun (WGS) entry which is preliminary data.</text>
</comment>
<proteinExistence type="predicted"/>
<keyword evidence="2" id="KW-1185">Reference proteome</keyword>
<reference evidence="2" key="1">
    <citation type="journal article" date="2022" name="Mol. Ecol. Resour.">
        <title>The genomes of chicory, endive, great burdock and yacon provide insights into Asteraceae palaeo-polyploidization history and plant inulin production.</title>
        <authorList>
            <person name="Fan W."/>
            <person name="Wang S."/>
            <person name="Wang H."/>
            <person name="Wang A."/>
            <person name="Jiang F."/>
            <person name="Liu H."/>
            <person name="Zhao H."/>
            <person name="Xu D."/>
            <person name="Zhang Y."/>
        </authorList>
    </citation>
    <scope>NUCLEOTIDE SEQUENCE [LARGE SCALE GENOMIC DNA]</scope>
    <source>
        <strain evidence="2">cv. Yunnan</strain>
    </source>
</reference>
<reference evidence="1 2" key="2">
    <citation type="journal article" date="2022" name="Mol. Ecol. Resour.">
        <title>The genomes of chicory, endive, great burdock and yacon provide insights into Asteraceae paleo-polyploidization history and plant inulin production.</title>
        <authorList>
            <person name="Fan W."/>
            <person name="Wang S."/>
            <person name="Wang H."/>
            <person name="Wang A."/>
            <person name="Jiang F."/>
            <person name="Liu H."/>
            <person name="Zhao H."/>
            <person name="Xu D."/>
            <person name="Zhang Y."/>
        </authorList>
    </citation>
    <scope>NUCLEOTIDE SEQUENCE [LARGE SCALE GENOMIC DNA]</scope>
    <source>
        <strain evidence="2">cv. Yunnan</strain>
        <tissue evidence="1">Leaves</tissue>
    </source>
</reference>
<dbReference type="Proteomes" id="UP001056120">
    <property type="component" value="Linkage Group LG01"/>
</dbReference>
<dbReference type="EMBL" id="CM042018">
    <property type="protein sequence ID" value="KAI3828400.1"/>
    <property type="molecule type" value="Genomic_DNA"/>
</dbReference>
<protein>
    <submittedName>
        <fullName evidence="1">Uncharacterized protein</fullName>
    </submittedName>
</protein>
<sequence>MGKTTLPGEGVKEEERVDCCREKTDDDVLPPLSLATNRHTATTGLLRSKFIFITRSGLCNRLRRRSSSSFRDLGFLCGSFRSPSIVKNLHHSLWYGIGDGWPLTVIRERLRRLNKWWRRLLLTGENSGDGKATLNKRFSGAFNGGSGFPAHLAAA</sequence>
<organism evidence="1 2">
    <name type="scientific">Smallanthus sonchifolius</name>
    <dbReference type="NCBI Taxonomy" id="185202"/>
    <lineage>
        <taxon>Eukaryota</taxon>
        <taxon>Viridiplantae</taxon>
        <taxon>Streptophyta</taxon>
        <taxon>Embryophyta</taxon>
        <taxon>Tracheophyta</taxon>
        <taxon>Spermatophyta</taxon>
        <taxon>Magnoliopsida</taxon>
        <taxon>eudicotyledons</taxon>
        <taxon>Gunneridae</taxon>
        <taxon>Pentapetalae</taxon>
        <taxon>asterids</taxon>
        <taxon>campanulids</taxon>
        <taxon>Asterales</taxon>
        <taxon>Asteraceae</taxon>
        <taxon>Asteroideae</taxon>
        <taxon>Heliantheae alliance</taxon>
        <taxon>Millerieae</taxon>
        <taxon>Smallanthus</taxon>
    </lineage>
</organism>
<accession>A0ACB9K863</accession>
<gene>
    <name evidence="1" type="ORF">L1987_02501</name>
</gene>
<evidence type="ECO:0000313" key="1">
    <source>
        <dbReference type="EMBL" id="KAI3828400.1"/>
    </source>
</evidence>
<name>A0ACB9K863_9ASTR</name>
<evidence type="ECO:0000313" key="2">
    <source>
        <dbReference type="Proteomes" id="UP001056120"/>
    </source>
</evidence>